<accession>A0A846MIS7</accession>
<dbReference type="AlphaFoldDB" id="A0A846MIS7"/>
<protein>
    <submittedName>
        <fullName evidence="1">DNA-directed RNA polymerase subunit RPC12/RpoP</fullName>
    </submittedName>
</protein>
<name>A0A846MIS7_9BACL</name>
<evidence type="ECO:0000313" key="1">
    <source>
        <dbReference type="EMBL" id="NIK15315.1"/>
    </source>
</evidence>
<reference evidence="1 2" key="1">
    <citation type="submission" date="2020-03" db="EMBL/GenBank/DDBJ databases">
        <title>Genomic Encyclopedia of Archaeal and Bacterial Type Strains, Phase II (KMG-II): from individual species to whole genera.</title>
        <authorList>
            <person name="Goeker M."/>
        </authorList>
    </citation>
    <scope>NUCLEOTIDE SEQUENCE [LARGE SCALE GENOMIC DNA]</scope>
    <source>
        <strain evidence="1 2">DSM 4749</strain>
    </source>
</reference>
<dbReference type="GO" id="GO:0000428">
    <property type="term" value="C:DNA-directed RNA polymerase complex"/>
    <property type="evidence" value="ECO:0007669"/>
    <property type="project" value="UniProtKB-KW"/>
</dbReference>
<keyword evidence="1" id="KW-0240">DNA-directed RNA polymerase</keyword>
<dbReference type="RefSeq" id="WP_166910128.1">
    <property type="nucleotide sequence ID" value="NZ_JAASRS010000001.1"/>
</dbReference>
<gene>
    <name evidence="1" type="ORF">BDD39_001825</name>
</gene>
<sequence>MMIQIPDYFRCTKCGLRILYEEAGQMECGKCVFDDWEPKYDDESDI</sequence>
<organism evidence="1 2">
    <name type="scientific">Saccharococcus thermophilus</name>
    <dbReference type="NCBI Taxonomy" id="29396"/>
    <lineage>
        <taxon>Bacteria</taxon>
        <taxon>Bacillati</taxon>
        <taxon>Bacillota</taxon>
        <taxon>Bacilli</taxon>
        <taxon>Bacillales</taxon>
        <taxon>Anoxybacillaceae</taxon>
        <taxon>Saccharococcus</taxon>
    </lineage>
</organism>
<keyword evidence="2" id="KW-1185">Reference proteome</keyword>
<dbReference type="Proteomes" id="UP000532769">
    <property type="component" value="Unassembled WGS sequence"/>
</dbReference>
<dbReference type="EMBL" id="JAASRS010000001">
    <property type="protein sequence ID" value="NIK15315.1"/>
    <property type="molecule type" value="Genomic_DNA"/>
</dbReference>
<proteinExistence type="predicted"/>
<keyword evidence="1" id="KW-0804">Transcription</keyword>
<comment type="caution">
    <text evidence="1">The sequence shown here is derived from an EMBL/GenBank/DDBJ whole genome shotgun (WGS) entry which is preliminary data.</text>
</comment>
<evidence type="ECO:0000313" key="2">
    <source>
        <dbReference type="Proteomes" id="UP000532769"/>
    </source>
</evidence>